<proteinExistence type="predicted"/>
<dbReference type="EMBL" id="KN791685">
    <property type="protein sequence ID" value="KIH42867.1"/>
    <property type="molecule type" value="Genomic_DNA"/>
</dbReference>
<evidence type="ECO:0000313" key="2">
    <source>
        <dbReference type="Proteomes" id="UP000054047"/>
    </source>
</evidence>
<accession>A0A0C2BZU1</accession>
<protein>
    <submittedName>
        <fullName evidence="1">Uncharacterized protein</fullName>
    </submittedName>
</protein>
<dbReference type="Proteomes" id="UP000054047">
    <property type="component" value="Unassembled WGS sequence"/>
</dbReference>
<dbReference type="OrthoDB" id="275637at2759"/>
<name>A0A0C2BZU1_9BILA</name>
<organism evidence="1 2">
    <name type="scientific">Ancylostoma duodenale</name>
    <dbReference type="NCBI Taxonomy" id="51022"/>
    <lineage>
        <taxon>Eukaryota</taxon>
        <taxon>Metazoa</taxon>
        <taxon>Ecdysozoa</taxon>
        <taxon>Nematoda</taxon>
        <taxon>Chromadorea</taxon>
        <taxon>Rhabditida</taxon>
        <taxon>Rhabditina</taxon>
        <taxon>Rhabditomorpha</taxon>
        <taxon>Strongyloidea</taxon>
        <taxon>Ancylostomatidae</taxon>
        <taxon>Ancylostomatinae</taxon>
        <taxon>Ancylostoma</taxon>
    </lineage>
</organism>
<keyword evidence="2" id="KW-1185">Reference proteome</keyword>
<reference evidence="1 2" key="1">
    <citation type="submission" date="2013-12" db="EMBL/GenBank/DDBJ databases">
        <title>Draft genome of the parsitic nematode Ancylostoma duodenale.</title>
        <authorList>
            <person name="Mitreva M."/>
        </authorList>
    </citation>
    <scope>NUCLEOTIDE SEQUENCE [LARGE SCALE GENOMIC DNA]</scope>
    <source>
        <strain evidence="1 2">Zhejiang</strain>
    </source>
</reference>
<dbReference type="AlphaFoldDB" id="A0A0C2BZU1"/>
<gene>
    <name evidence="1" type="ORF">ANCDUO_27142</name>
</gene>
<evidence type="ECO:0000313" key="1">
    <source>
        <dbReference type="EMBL" id="KIH42867.1"/>
    </source>
</evidence>
<sequence>MKADPGFLKLRKIRAAQTIARVISESNNNKVYLPAGGLMLNIADADYMDINDGKRRR</sequence>